<reference evidence="1" key="1">
    <citation type="journal article" date="2013" name="J. Plant Res.">
        <title>Effect of fungi and light on seed germination of three Opuntia species from semiarid lands of central Mexico.</title>
        <authorList>
            <person name="Delgado-Sanchez P."/>
            <person name="Jimenez-Bremont J.F."/>
            <person name="Guerrero-Gonzalez Mde L."/>
            <person name="Flores J."/>
        </authorList>
    </citation>
    <scope>NUCLEOTIDE SEQUENCE</scope>
    <source>
        <tissue evidence="1">Cladode</tissue>
    </source>
</reference>
<protein>
    <submittedName>
        <fullName evidence="1">Uncharacterized protein</fullName>
    </submittedName>
</protein>
<reference evidence="1" key="2">
    <citation type="submission" date="2020-07" db="EMBL/GenBank/DDBJ databases">
        <authorList>
            <person name="Vera ALvarez R."/>
            <person name="Arias-Moreno D.M."/>
            <person name="Jimenez-Jacinto V."/>
            <person name="Jimenez-Bremont J.F."/>
            <person name="Swaminathan K."/>
            <person name="Moose S.P."/>
            <person name="Guerrero-Gonzalez M.L."/>
            <person name="Marino-Ramirez L."/>
            <person name="Landsman D."/>
            <person name="Rodriguez-Kessler M."/>
            <person name="Delgado-Sanchez P."/>
        </authorList>
    </citation>
    <scope>NUCLEOTIDE SEQUENCE</scope>
    <source>
        <tissue evidence="1">Cladode</tissue>
    </source>
</reference>
<evidence type="ECO:0000313" key="1">
    <source>
        <dbReference type="EMBL" id="MBA4672838.1"/>
    </source>
</evidence>
<accession>A0A7C9ANI5</accession>
<sequence length="100" mass="11333">MSSTNYSGKPLKAKPPIPSFPLIIPSAESQSTLPKINDKPLKMPILKIQPRLRRRKESELRRKGAVLTTIRQLSLLKTSNWMLGKTLSLKQLMGLGRIWI</sequence>
<dbReference type="AlphaFoldDB" id="A0A7C9ANI5"/>
<proteinExistence type="predicted"/>
<organism evidence="1">
    <name type="scientific">Opuntia streptacantha</name>
    <name type="common">Prickly pear cactus</name>
    <name type="synonym">Opuntia cardona</name>
    <dbReference type="NCBI Taxonomy" id="393608"/>
    <lineage>
        <taxon>Eukaryota</taxon>
        <taxon>Viridiplantae</taxon>
        <taxon>Streptophyta</taxon>
        <taxon>Embryophyta</taxon>
        <taxon>Tracheophyta</taxon>
        <taxon>Spermatophyta</taxon>
        <taxon>Magnoliopsida</taxon>
        <taxon>eudicotyledons</taxon>
        <taxon>Gunneridae</taxon>
        <taxon>Pentapetalae</taxon>
        <taxon>Caryophyllales</taxon>
        <taxon>Cactineae</taxon>
        <taxon>Cactaceae</taxon>
        <taxon>Opuntioideae</taxon>
        <taxon>Opuntia</taxon>
    </lineage>
</organism>
<dbReference type="EMBL" id="GISG01256602">
    <property type="protein sequence ID" value="MBA4672838.1"/>
    <property type="molecule type" value="Transcribed_RNA"/>
</dbReference>
<name>A0A7C9ANI5_OPUST</name>